<proteinExistence type="predicted"/>
<dbReference type="Proteomes" id="UP001055219">
    <property type="component" value="Unassembled WGS sequence"/>
</dbReference>
<evidence type="ECO:0000313" key="2">
    <source>
        <dbReference type="EMBL" id="KAI6777642.1"/>
    </source>
</evidence>
<reference evidence="2" key="1">
    <citation type="journal article" date="2021" name="J Fungi (Basel)">
        <title>Genomic and Metabolomic Analyses of the Marine Fungus Emericellopsis cladophorae: Insights into Saltwater Adaptability Mechanisms and Its Biosynthetic Potential.</title>
        <authorList>
            <person name="Goncalves M.F.M."/>
            <person name="Hilario S."/>
            <person name="Van de Peer Y."/>
            <person name="Esteves A.C."/>
            <person name="Alves A."/>
        </authorList>
    </citation>
    <scope>NUCLEOTIDE SEQUENCE</scope>
    <source>
        <strain evidence="2">MUM 19.33</strain>
    </source>
</reference>
<organism evidence="2 3">
    <name type="scientific">Emericellopsis cladophorae</name>
    <dbReference type="NCBI Taxonomy" id="2686198"/>
    <lineage>
        <taxon>Eukaryota</taxon>
        <taxon>Fungi</taxon>
        <taxon>Dikarya</taxon>
        <taxon>Ascomycota</taxon>
        <taxon>Pezizomycotina</taxon>
        <taxon>Sordariomycetes</taxon>
        <taxon>Hypocreomycetidae</taxon>
        <taxon>Hypocreales</taxon>
        <taxon>Bionectriaceae</taxon>
        <taxon>Emericellopsis</taxon>
    </lineage>
</organism>
<accession>A0A9P9XTJ3</accession>
<dbReference type="RefSeq" id="XP_051358498.1">
    <property type="nucleotide sequence ID" value="XM_051510616.1"/>
</dbReference>
<dbReference type="InterPro" id="IPR024983">
    <property type="entry name" value="CHAT_dom"/>
</dbReference>
<feature type="domain" description="CHAT" evidence="1">
    <location>
        <begin position="935"/>
        <end position="1241"/>
    </location>
</feature>
<dbReference type="OrthoDB" id="5040840at2759"/>
<reference evidence="2" key="2">
    <citation type="submission" date="2022-07" db="EMBL/GenBank/DDBJ databases">
        <authorList>
            <person name="Goncalves M.F.M."/>
            <person name="Hilario S."/>
            <person name="Van De Peer Y."/>
            <person name="Esteves A.C."/>
            <person name="Alves A."/>
        </authorList>
    </citation>
    <scope>NUCLEOTIDE SEQUENCE</scope>
    <source>
        <strain evidence="2">MUM 19.33</strain>
    </source>
</reference>
<keyword evidence="3" id="KW-1185">Reference proteome</keyword>
<comment type="caution">
    <text evidence="2">The sequence shown here is derived from an EMBL/GenBank/DDBJ whole genome shotgun (WGS) entry which is preliminary data.</text>
</comment>
<sequence length="1284" mass="143582">MEFDRILDVFGGCLCPEEYRRSFDDIEQKISDMDANSNDHLLLRAVFAAMKGNFKASDDCFQKLRTLGCSEVFRARVSHYVFFCKQMARHPPALRFREEMGSFTAIINETRLGIAAATQDMQSSRQGVELSPLQTLECDILEAFWQIGCFWPKLGRMNHPFYPDTALAMRSREIAKSCSFDSLRVSATRAGRAGLYDLERHCHNLALECYFGHHACGREDARAAADSLLAKCRETHDRVGIALSYIRRADALLSPPFTNPIALNFILDGMLSGWDVPDWDPVEASFRLSSNEDAVQLYCSAMKEMEYAGSTRGHGLVHLRLACIAEWKGLHDGERGRPPSGNQILEEARRHLDLARHCYQDDVTNSQIVAVHGVVLDILSWKHPNALQSARRIGQDSASHGNMVVAQFAGIFLLRLGRYLHQDLAATETAVICCQCARECFGGAGETFLELQAVLSEITALEQSSERAAICCTTAQTLVKATLEQFEGFGDLGRKLQVQMLLHASKVIRGALHADYKRLESWNRDFHKYESDLGLYNTMRSVLSDSSTSTGSPLENAVRNVQQADELQARYAQVQQCYDRALDQCEVEEAENYWREFLCELENREEHLACFMRFVSLCHLGEAAAAKDILESLLPPAYGGHGKRNDWQYTKYTWSGRNSRFFQEGLEQDRTAEIEWTQFESSLQYVNLAADWERGKQVLEVAARRHILPLKPDKQGILDWQIASKVAAIYEHTGSQMRAFQEYSAALDSLERRIIGLSDTSSRQNARSTIHTSLLYEGLARTALYFSQQHESSSPVLGAIPPIQGDADWKAKALEFLERGRARALFDLIVAQRHLSELDKDLLQQWCEKEYALRKLLEAQKGVLSADVDEFKREEALARSALESHAPDISKGINLVHQSETRDIDVRRLALSYNRCLRSSLGPRSSPEELATISAKLADILLVPCSDILEGKDHVIFVRAAALEGFPLSALQLRGKPLMLTHAVSDTPSLAVLHTLTQTAKDRAKASNKISIIADPHRDGTRGDMALMVGIGALSLASRYETEAQNPQSVSSEAFRSQFQESQIVHISTHGKVCLDAPWQSSLALQEEFKVVDLLRLQSKASLIVFAACVSGLGRTTSGNDVTGFSHAVLQSGASAYIGALWWVDDLATMVLIYVFHKQLWSNGDVVSVAECWRRAQETLYRANTAIFGDLLREVRESIDQKAAEAFKIPDARGLLDDAIEDLYDEDLSHPFYWAPFTIVGYAGQRLNVQSASPESIIFLNGREAGDRDCEKVRLTPPGGSRRN</sequence>
<gene>
    <name evidence="2" type="ORF">J7T54_002879</name>
</gene>
<dbReference type="Pfam" id="PF12770">
    <property type="entry name" value="CHAT"/>
    <property type="match status" value="1"/>
</dbReference>
<dbReference type="GeneID" id="75829385"/>
<protein>
    <recommendedName>
        <fullName evidence="1">CHAT domain-containing protein</fullName>
    </recommendedName>
</protein>
<evidence type="ECO:0000313" key="3">
    <source>
        <dbReference type="Proteomes" id="UP001055219"/>
    </source>
</evidence>
<evidence type="ECO:0000259" key="1">
    <source>
        <dbReference type="Pfam" id="PF12770"/>
    </source>
</evidence>
<dbReference type="EMBL" id="JAGIXG020000139">
    <property type="protein sequence ID" value="KAI6777642.1"/>
    <property type="molecule type" value="Genomic_DNA"/>
</dbReference>
<name>A0A9P9XTJ3_9HYPO</name>